<dbReference type="HAMAP" id="MF_01521">
    <property type="entry name" value="MntP_pump"/>
    <property type="match status" value="1"/>
</dbReference>
<gene>
    <name evidence="8" type="primary">mntP</name>
    <name evidence="9" type="ORF">U472_15125</name>
</gene>
<proteinExistence type="inferred from homology"/>
<dbReference type="EMBL" id="LWDV01000010">
    <property type="protein sequence ID" value="OCL25660.1"/>
    <property type="molecule type" value="Genomic_DNA"/>
</dbReference>
<evidence type="ECO:0000256" key="7">
    <source>
        <dbReference type="ARBA" id="ARBA00023211"/>
    </source>
</evidence>
<dbReference type="Proteomes" id="UP000093514">
    <property type="component" value="Unassembled WGS sequence"/>
</dbReference>
<comment type="caution">
    <text evidence="9">The sequence shown here is derived from an EMBL/GenBank/DDBJ whole genome shotgun (WGS) entry which is preliminary data.</text>
</comment>
<keyword evidence="5 8" id="KW-0406">Ion transport</keyword>
<evidence type="ECO:0000256" key="3">
    <source>
        <dbReference type="ARBA" id="ARBA00022692"/>
    </source>
</evidence>
<dbReference type="InterPro" id="IPR022929">
    <property type="entry name" value="Put_MntP"/>
</dbReference>
<evidence type="ECO:0000256" key="6">
    <source>
        <dbReference type="ARBA" id="ARBA00023136"/>
    </source>
</evidence>
<feature type="transmembrane region" description="Helical" evidence="8">
    <location>
        <begin position="6"/>
        <end position="30"/>
    </location>
</feature>
<feature type="transmembrane region" description="Helical" evidence="8">
    <location>
        <begin position="80"/>
        <end position="98"/>
    </location>
</feature>
<comment type="similarity">
    <text evidence="8">Belongs to the MntP (TC 9.B.29) family.</text>
</comment>
<organism evidence="9 10">
    <name type="scientific">Orenia metallireducens</name>
    <dbReference type="NCBI Taxonomy" id="1413210"/>
    <lineage>
        <taxon>Bacteria</taxon>
        <taxon>Bacillati</taxon>
        <taxon>Bacillota</taxon>
        <taxon>Clostridia</taxon>
        <taxon>Halanaerobiales</taxon>
        <taxon>Halobacteroidaceae</taxon>
        <taxon>Orenia</taxon>
    </lineage>
</organism>
<keyword evidence="10" id="KW-1185">Reference proteome</keyword>
<evidence type="ECO:0000256" key="8">
    <source>
        <dbReference type="HAMAP-Rule" id="MF_01521"/>
    </source>
</evidence>
<evidence type="ECO:0000256" key="2">
    <source>
        <dbReference type="ARBA" id="ARBA00022475"/>
    </source>
</evidence>
<evidence type="ECO:0000256" key="1">
    <source>
        <dbReference type="ARBA" id="ARBA00022448"/>
    </source>
</evidence>
<dbReference type="Pfam" id="PF02659">
    <property type="entry name" value="Mntp"/>
    <property type="match status" value="1"/>
</dbReference>
<keyword evidence="7 8" id="KW-0464">Manganese</keyword>
<evidence type="ECO:0000313" key="9">
    <source>
        <dbReference type="EMBL" id="OCL25660.1"/>
    </source>
</evidence>
<dbReference type="GO" id="GO:0005384">
    <property type="term" value="F:manganese ion transmembrane transporter activity"/>
    <property type="evidence" value="ECO:0007669"/>
    <property type="project" value="UniProtKB-UniRule"/>
</dbReference>
<protein>
    <recommendedName>
        <fullName evidence="8">Putative manganese efflux pump MntP</fullName>
    </recommendedName>
</protein>
<keyword evidence="2 8" id="KW-1003">Cell membrane</keyword>
<comment type="function">
    <text evidence="8">Probably functions as a manganese efflux pump.</text>
</comment>
<accession>A0A1C0A690</accession>
<keyword evidence="6 8" id="KW-0472">Membrane</keyword>
<sequence length="193" mass="20699">MGRVMVSIIEVVVLGVALGTDAFSVSVAIGTRRLRLLLLLKLSLVIGIFHVIMPLLGLELGLFLHNFFGNYYFEDTIDKVTTAIGSGVLMILGMIMIYENFKSDEDDNNFDLYGWSLIILALSVSIDALSVGFSLGMLDTNIIFSCLILGVIATVMVICGLTLGDKIGKLLSGNAEVLGGVALIVLGIHFLLS</sequence>
<feature type="transmembrane region" description="Helical" evidence="8">
    <location>
        <begin position="42"/>
        <end position="68"/>
    </location>
</feature>
<evidence type="ECO:0000313" key="10">
    <source>
        <dbReference type="Proteomes" id="UP000093514"/>
    </source>
</evidence>
<dbReference type="AlphaFoldDB" id="A0A1C0A690"/>
<keyword evidence="4 8" id="KW-1133">Transmembrane helix</keyword>
<dbReference type="PANTHER" id="PTHR35529">
    <property type="entry name" value="MANGANESE EFFLUX PUMP MNTP-RELATED"/>
    <property type="match status" value="1"/>
</dbReference>
<feature type="transmembrane region" description="Helical" evidence="8">
    <location>
        <begin position="175"/>
        <end position="192"/>
    </location>
</feature>
<feature type="transmembrane region" description="Helical" evidence="8">
    <location>
        <begin position="142"/>
        <end position="163"/>
    </location>
</feature>
<evidence type="ECO:0000256" key="5">
    <source>
        <dbReference type="ARBA" id="ARBA00023065"/>
    </source>
</evidence>
<dbReference type="PANTHER" id="PTHR35529:SF1">
    <property type="entry name" value="MANGANESE EFFLUX PUMP MNTP-RELATED"/>
    <property type="match status" value="1"/>
</dbReference>
<keyword evidence="3 8" id="KW-0812">Transmembrane</keyword>
<dbReference type="GO" id="GO:0005886">
    <property type="term" value="C:plasma membrane"/>
    <property type="evidence" value="ECO:0007669"/>
    <property type="project" value="UniProtKB-SubCell"/>
</dbReference>
<dbReference type="InterPro" id="IPR003810">
    <property type="entry name" value="Mntp/YtaF"/>
</dbReference>
<reference evidence="9 10" key="2">
    <citation type="submission" date="2016-08" db="EMBL/GenBank/DDBJ databases">
        <title>Orenia metallireducens sp. nov. strain Z6, a Novel Metal-reducing Firmicute from the Deep Subsurface.</title>
        <authorList>
            <person name="Maxim B.I."/>
            <person name="Kenneth K."/>
            <person name="Flynn T.M."/>
            <person name="Oloughlin E.J."/>
            <person name="Locke R.A."/>
            <person name="Weber J.R."/>
            <person name="Egan S.M."/>
            <person name="Mackie R.I."/>
            <person name="Cann I.K."/>
        </authorList>
    </citation>
    <scope>NUCLEOTIDE SEQUENCE [LARGE SCALE GENOMIC DNA]</scope>
    <source>
        <strain evidence="9 10">Z6</strain>
    </source>
</reference>
<feature type="transmembrane region" description="Helical" evidence="8">
    <location>
        <begin position="110"/>
        <end position="136"/>
    </location>
</feature>
<comment type="subcellular location">
    <subcellularLocation>
        <location evidence="8">Cell membrane</location>
        <topology evidence="8">Multi-pass membrane protein</topology>
    </subcellularLocation>
</comment>
<keyword evidence="1 8" id="KW-0813">Transport</keyword>
<name>A0A1C0A690_9FIRM</name>
<reference evidence="10" key="1">
    <citation type="submission" date="2016-07" db="EMBL/GenBank/DDBJ databases">
        <authorList>
            <person name="Florea S."/>
            <person name="Webb J.S."/>
            <person name="Jaromczyk J."/>
            <person name="Schardl C.L."/>
        </authorList>
    </citation>
    <scope>NUCLEOTIDE SEQUENCE [LARGE SCALE GENOMIC DNA]</scope>
    <source>
        <strain evidence="10">Z6</strain>
    </source>
</reference>
<evidence type="ECO:0000256" key="4">
    <source>
        <dbReference type="ARBA" id="ARBA00022989"/>
    </source>
</evidence>